<dbReference type="Pfam" id="PF08669">
    <property type="entry name" value="GCV_T_C"/>
    <property type="match status" value="1"/>
</dbReference>
<protein>
    <submittedName>
        <fullName evidence="7">Dimethylglycine dehydrogenase</fullName>
    </submittedName>
</protein>
<accession>A0A2T8HRG2</accession>
<dbReference type="Gene3D" id="2.40.30.110">
    <property type="entry name" value="Aminomethyltransferase beta-barrel domains"/>
    <property type="match status" value="1"/>
</dbReference>
<dbReference type="AlphaFoldDB" id="A0A2T8HRG2"/>
<dbReference type="InterPro" id="IPR013977">
    <property type="entry name" value="GcvT_C"/>
</dbReference>
<dbReference type="Pfam" id="PF01266">
    <property type="entry name" value="DAO"/>
    <property type="match status" value="1"/>
</dbReference>
<evidence type="ECO:0000259" key="3">
    <source>
        <dbReference type="Pfam" id="PF01266"/>
    </source>
</evidence>
<dbReference type="Pfam" id="PF16350">
    <property type="entry name" value="FAO_M"/>
    <property type="match status" value="1"/>
</dbReference>
<dbReference type="Proteomes" id="UP000245911">
    <property type="component" value="Unassembled WGS sequence"/>
</dbReference>
<dbReference type="RefSeq" id="WP_116559307.1">
    <property type="nucleotide sequence ID" value="NZ_QDKM01000007.1"/>
</dbReference>
<feature type="domain" description="FAD dependent oxidoreductase central" evidence="6">
    <location>
        <begin position="368"/>
        <end position="422"/>
    </location>
</feature>
<dbReference type="Gene3D" id="3.50.50.60">
    <property type="entry name" value="FAD/NAD(P)-binding domain"/>
    <property type="match status" value="1"/>
</dbReference>
<dbReference type="SUPFAM" id="SSF101790">
    <property type="entry name" value="Aminomethyltransferase beta-barrel domain"/>
    <property type="match status" value="1"/>
</dbReference>
<dbReference type="EMBL" id="QDKM01000007">
    <property type="protein sequence ID" value="PVH28039.1"/>
    <property type="molecule type" value="Genomic_DNA"/>
</dbReference>
<comment type="caution">
    <text evidence="7">The sequence shown here is derived from an EMBL/GenBank/DDBJ whole genome shotgun (WGS) entry which is preliminary data.</text>
</comment>
<evidence type="ECO:0000256" key="2">
    <source>
        <dbReference type="ARBA" id="ARBA00023002"/>
    </source>
</evidence>
<organism evidence="7 8">
    <name type="scientific">Pararhodobacter oceanensis</name>
    <dbReference type="NCBI Taxonomy" id="2172121"/>
    <lineage>
        <taxon>Bacteria</taxon>
        <taxon>Pseudomonadati</taxon>
        <taxon>Pseudomonadota</taxon>
        <taxon>Alphaproteobacteria</taxon>
        <taxon>Rhodobacterales</taxon>
        <taxon>Paracoccaceae</taxon>
        <taxon>Pararhodobacter</taxon>
    </lineage>
</organism>
<dbReference type="SUPFAM" id="SSF103025">
    <property type="entry name" value="Folate-binding domain"/>
    <property type="match status" value="1"/>
</dbReference>
<gene>
    <name evidence="7" type="ORF">DDE20_14890</name>
</gene>
<evidence type="ECO:0000259" key="4">
    <source>
        <dbReference type="Pfam" id="PF01571"/>
    </source>
</evidence>
<evidence type="ECO:0000256" key="1">
    <source>
        <dbReference type="ARBA" id="ARBA00008609"/>
    </source>
</evidence>
<evidence type="ECO:0000313" key="7">
    <source>
        <dbReference type="EMBL" id="PVH28039.1"/>
    </source>
</evidence>
<name>A0A2T8HRG2_9RHOB</name>
<feature type="domain" description="GCVT N-terminal" evidence="4">
    <location>
        <begin position="425"/>
        <end position="700"/>
    </location>
</feature>
<comment type="similarity">
    <text evidence="1">Belongs to the GcvT family.</text>
</comment>
<dbReference type="InterPro" id="IPR036188">
    <property type="entry name" value="FAD/NAD-bd_sf"/>
</dbReference>
<dbReference type="InterPro" id="IPR027266">
    <property type="entry name" value="TrmE/GcvT-like"/>
</dbReference>
<dbReference type="Gene3D" id="3.30.1360.120">
    <property type="entry name" value="Probable tRNA modification gtpase trme, domain 1"/>
    <property type="match status" value="1"/>
</dbReference>
<proteinExistence type="inferred from homology"/>
<dbReference type="OrthoDB" id="7156675at2"/>
<evidence type="ECO:0000313" key="8">
    <source>
        <dbReference type="Proteomes" id="UP000245911"/>
    </source>
</evidence>
<evidence type="ECO:0000259" key="6">
    <source>
        <dbReference type="Pfam" id="PF16350"/>
    </source>
</evidence>
<keyword evidence="8" id="KW-1185">Reference proteome</keyword>
<dbReference type="Pfam" id="PF01571">
    <property type="entry name" value="GCV_T"/>
    <property type="match status" value="1"/>
</dbReference>
<dbReference type="Gene3D" id="3.30.70.1400">
    <property type="entry name" value="Aminomethyltransferase beta-barrel domains"/>
    <property type="match status" value="1"/>
</dbReference>
<dbReference type="GO" id="GO:0016491">
    <property type="term" value="F:oxidoreductase activity"/>
    <property type="evidence" value="ECO:0007669"/>
    <property type="project" value="UniProtKB-KW"/>
</dbReference>
<dbReference type="SUPFAM" id="SSF51905">
    <property type="entry name" value="FAD/NAD(P)-binding domain"/>
    <property type="match status" value="1"/>
</dbReference>
<dbReference type="InterPro" id="IPR032503">
    <property type="entry name" value="FAO_M"/>
</dbReference>
<feature type="domain" description="FAD dependent oxidoreductase" evidence="3">
    <location>
        <begin position="6"/>
        <end position="365"/>
    </location>
</feature>
<sequence>MKTHAKVVIIGGGIVGVSTLYHLARAGVTDTLLVEKNELTSGSTWHAAGNIPTYANSWGGMRAGNYAWRLYKDLAEEVDYPITYRHTGAFWPAHTPERMEFFRHLTGISKGLGYDMAMVSPAEMDAMHPYFTSGDSIRGGIYDPYEGDVDPSQLTQALAKGARDLGAQIARFTTVTGITRTPSGEWDVATDKGNVRAEIVINAAGYFGRKVGEMVGQKLPVVTLEHQYLVTESLPELAANPENFPLVRDPDIMYYLRRERNGFLLGSYGHAGRPAWLDGMPDCFANQLYPDSVDDIAEVLDAALTHVPILGEAGVGRFVNGPIPYSPDGAPLCGPAFGLPNFYHACAFPVGVTHSAAAAKTLTEWITEGETEWDMSMWDPRRFGEIWATFDYTVARSSELYENQYAIPYPHRMWHAARPVQTTPLYERLKSKGAVFGQIAGWERAFWFETEAVRNDNVLSFHDECWEPAVAAECRAVRDHVGIMDHGGFTRFEVEGPGATEFLNRVFCGAMPAIGRVKLSYMLTPRGKIWSEATIARLDENRYLLCGPTLADKRDHDWMMRFMPESGVTLRRGSEFNAALLVMGPKSRALLQPLTDADLSVESASWMSVREITLAGVEMIALRVSYVGELGWELHLRDADLVTVYEAISAGGAEHGLVDFGSYALNAMRLEKAYHGWGSDFGIEYTMFDAGLDRFVSRKKADFIGREAFLAHAEQEKSYHFTGFKLLGAGADALPSSPICRDGETLGYVSSGGSGFRIAEGSGQRLALGYLSIPTTPGDVFEIEVLGEPVRAIVTATPFYDPENARLKG</sequence>
<dbReference type="PANTHER" id="PTHR43757">
    <property type="entry name" value="AMINOMETHYLTRANSFERASE"/>
    <property type="match status" value="1"/>
</dbReference>
<evidence type="ECO:0000259" key="5">
    <source>
        <dbReference type="Pfam" id="PF08669"/>
    </source>
</evidence>
<dbReference type="InterPro" id="IPR029043">
    <property type="entry name" value="GcvT/YgfZ_C"/>
</dbReference>
<keyword evidence="2" id="KW-0560">Oxidoreductase</keyword>
<dbReference type="PANTHER" id="PTHR43757:SF2">
    <property type="entry name" value="AMINOMETHYLTRANSFERASE, MITOCHONDRIAL"/>
    <property type="match status" value="1"/>
</dbReference>
<dbReference type="InterPro" id="IPR006076">
    <property type="entry name" value="FAD-dep_OxRdtase"/>
</dbReference>
<dbReference type="InterPro" id="IPR006222">
    <property type="entry name" value="GCVT_N"/>
</dbReference>
<dbReference type="InterPro" id="IPR028896">
    <property type="entry name" value="GcvT/YgfZ/DmdA"/>
</dbReference>
<reference evidence="7 8" key="1">
    <citation type="submission" date="2018-04" db="EMBL/GenBank/DDBJ databases">
        <title>Pararhodobacter oceanense sp. nov., isolated from marine intertidal sediment.</title>
        <authorList>
            <person name="Wang X.-L."/>
            <person name="Du Z.-J."/>
        </authorList>
    </citation>
    <scope>NUCLEOTIDE SEQUENCE [LARGE SCALE GENOMIC DNA]</scope>
    <source>
        <strain evidence="7 8">AM505</strain>
    </source>
</reference>
<feature type="domain" description="Aminomethyltransferase C-terminal" evidence="5">
    <location>
        <begin position="722"/>
        <end position="801"/>
    </location>
</feature>
<dbReference type="Gene3D" id="3.30.9.10">
    <property type="entry name" value="D-Amino Acid Oxidase, subunit A, domain 2"/>
    <property type="match status" value="1"/>
</dbReference>
<dbReference type="SUPFAM" id="SSF54373">
    <property type="entry name" value="FAD-linked reductases, C-terminal domain"/>
    <property type="match status" value="1"/>
</dbReference>